<proteinExistence type="predicted"/>
<keyword evidence="2" id="KW-1185">Reference proteome</keyword>
<dbReference type="PANTHER" id="PTHR42658">
    <property type="entry name" value="HYDROLASE TATD"/>
    <property type="match status" value="1"/>
</dbReference>
<dbReference type="Proteomes" id="UP000199611">
    <property type="component" value="Unassembled WGS sequence"/>
</dbReference>
<name>A0A1I4QJV6_9BACT</name>
<dbReference type="GO" id="GO:0016788">
    <property type="term" value="F:hydrolase activity, acting on ester bonds"/>
    <property type="evidence" value="ECO:0007669"/>
    <property type="project" value="InterPro"/>
</dbReference>
<accession>A0A1I4QJV6</accession>
<evidence type="ECO:0000313" key="2">
    <source>
        <dbReference type="Proteomes" id="UP000199611"/>
    </source>
</evidence>
<dbReference type="SUPFAM" id="SSF51556">
    <property type="entry name" value="Metallo-dependent hydrolases"/>
    <property type="match status" value="1"/>
</dbReference>
<reference evidence="1 2" key="1">
    <citation type="submission" date="2016-10" db="EMBL/GenBank/DDBJ databases">
        <authorList>
            <person name="de Groot N.N."/>
        </authorList>
    </citation>
    <scope>NUCLEOTIDE SEQUENCE [LARGE SCALE GENOMIC DNA]</scope>
    <source>
        <strain evidence="1 2">DSM 9990</strain>
    </source>
</reference>
<evidence type="ECO:0000313" key="1">
    <source>
        <dbReference type="EMBL" id="SFM40349.1"/>
    </source>
</evidence>
<dbReference type="AlphaFoldDB" id="A0A1I4QJV6"/>
<dbReference type="Gene3D" id="3.20.20.140">
    <property type="entry name" value="Metal-dependent hydrolases"/>
    <property type="match status" value="1"/>
</dbReference>
<organism evidence="1 2">
    <name type="scientific">Thermodesulforhabdus norvegica</name>
    <dbReference type="NCBI Taxonomy" id="39841"/>
    <lineage>
        <taxon>Bacteria</taxon>
        <taxon>Pseudomonadati</taxon>
        <taxon>Thermodesulfobacteriota</taxon>
        <taxon>Syntrophobacteria</taxon>
        <taxon>Syntrophobacterales</taxon>
        <taxon>Thermodesulforhabdaceae</taxon>
        <taxon>Thermodesulforhabdus</taxon>
    </lineage>
</organism>
<dbReference type="Pfam" id="PF01026">
    <property type="entry name" value="TatD_DNase"/>
    <property type="match status" value="1"/>
</dbReference>
<protein>
    <recommendedName>
        <fullName evidence="3">TatD DNase family protein</fullName>
    </recommendedName>
</protein>
<evidence type="ECO:0008006" key="3">
    <source>
        <dbReference type="Google" id="ProtNLM"/>
    </source>
</evidence>
<sequence length="272" mass="31532">MRTELPELLAIDSHCHADIMNSLVPEFFDTYHRMRVGGISWSYVEGIKSYRHYPEYWNRLKELCQRLRQQGLFFYYLVGIHPRCIPPDLDGTSGLPREVTESMLEHLSSPLCLGIGEIGIDTGSEREERIFRLQLEWAEEQVVPGKRVGIHTPRQNKKDITRRILDILSYYEPLHPFTVIDHVTPETFPYVHEQGLVAGLTLQEGKCSKKDLITMLERHGDALKGLMLNSDGARSISKPFFDFICDRSFPDEELKKGLLRDHCLNFFAIRDR</sequence>
<dbReference type="EMBL" id="FOUU01000001">
    <property type="protein sequence ID" value="SFM40349.1"/>
    <property type="molecule type" value="Genomic_DNA"/>
</dbReference>
<gene>
    <name evidence="1" type="ORF">SAMN05660836_00076</name>
</gene>
<dbReference type="PANTHER" id="PTHR42658:SF1">
    <property type="entry name" value="HYDROLASE TATD"/>
    <property type="match status" value="1"/>
</dbReference>
<dbReference type="InterPro" id="IPR001130">
    <property type="entry name" value="TatD-like"/>
</dbReference>
<dbReference type="RefSeq" id="WP_177193461.1">
    <property type="nucleotide sequence ID" value="NZ_FOUU01000001.1"/>
</dbReference>
<dbReference type="STRING" id="39841.SAMN05660836_00076"/>
<dbReference type="InterPro" id="IPR032466">
    <property type="entry name" value="Metal_Hydrolase"/>
</dbReference>
<dbReference type="InterPro" id="IPR012022">
    <property type="entry name" value="UCP005295"/>
</dbReference>